<evidence type="ECO:0000256" key="10">
    <source>
        <dbReference type="ARBA" id="ARBA00054914"/>
    </source>
</evidence>
<feature type="binding site" evidence="12">
    <location>
        <position position="169"/>
    </location>
    <ligand>
        <name>Mg(2+)</name>
        <dbReference type="ChEBI" id="CHEBI:18420"/>
    </ligand>
</feature>
<keyword evidence="8 12" id="KW-0460">Magnesium</keyword>
<dbReference type="GO" id="GO:0000287">
    <property type="term" value="F:magnesium ion binding"/>
    <property type="evidence" value="ECO:0007669"/>
    <property type="project" value="UniProtKB-UniRule"/>
</dbReference>
<dbReference type="PANTHER" id="PTHR10210:SF41">
    <property type="entry name" value="RIBOSE-PHOSPHATE PYROPHOSPHOKINASE 1, CHLOROPLASTIC"/>
    <property type="match status" value="1"/>
</dbReference>
<dbReference type="FunFam" id="3.40.50.2020:FF:000001">
    <property type="entry name" value="Ribose-phosphate pyrophosphokinase"/>
    <property type="match status" value="1"/>
</dbReference>
<keyword evidence="2 12" id="KW-0808">Transferase</keyword>
<evidence type="ECO:0000313" key="15">
    <source>
        <dbReference type="Proteomes" id="UP000186469"/>
    </source>
</evidence>
<dbReference type="InterPro" id="IPR000842">
    <property type="entry name" value="PRib_PP_synth_CS"/>
</dbReference>
<dbReference type="InterPro" id="IPR037515">
    <property type="entry name" value="Rib-P_diPkinase_bac"/>
</dbReference>
<evidence type="ECO:0000256" key="6">
    <source>
        <dbReference type="ARBA" id="ARBA00022777"/>
    </source>
</evidence>
<protein>
    <recommendedName>
        <fullName evidence="12">Ribose-phosphate pyrophosphokinase</fullName>
        <shortName evidence="12">RPPK</shortName>
        <ecNumber evidence="12">2.7.6.1</ecNumber>
    </recommendedName>
    <alternativeName>
        <fullName evidence="12">5-phospho-D-ribosyl alpha-1-diphosphate synthase</fullName>
    </alternativeName>
    <alternativeName>
        <fullName evidence="12">Phosphoribosyl diphosphate synthase</fullName>
    </alternativeName>
    <alternativeName>
        <fullName evidence="12">Phosphoribosyl pyrophosphate synthase</fullName>
        <shortName evidence="12">P-Rib-PP synthase</shortName>
        <shortName evidence="12">PRPP synthase</shortName>
        <shortName evidence="12">PRPPase</shortName>
    </alternativeName>
</protein>
<dbReference type="PROSITE" id="PS00114">
    <property type="entry name" value="PRPP_SYNTHASE"/>
    <property type="match status" value="1"/>
</dbReference>
<feature type="binding site" evidence="12">
    <location>
        <begin position="38"/>
        <end position="40"/>
    </location>
    <ligand>
        <name>ATP</name>
        <dbReference type="ChEBI" id="CHEBI:30616"/>
    </ligand>
</feature>
<name>A0A1M7S9Q2_9BACT</name>
<dbReference type="GO" id="GO:0004749">
    <property type="term" value="F:ribose phosphate diphosphokinase activity"/>
    <property type="evidence" value="ECO:0007669"/>
    <property type="project" value="UniProtKB-UniRule"/>
</dbReference>
<dbReference type="EMBL" id="FRDI01000003">
    <property type="protein sequence ID" value="SHN55125.1"/>
    <property type="molecule type" value="Genomic_DNA"/>
</dbReference>
<feature type="active site" evidence="12">
    <location>
        <position position="192"/>
    </location>
</feature>
<keyword evidence="3 12" id="KW-0479">Metal-binding</keyword>
<dbReference type="Proteomes" id="UP000186469">
    <property type="component" value="Unassembled WGS sequence"/>
</dbReference>
<dbReference type="GO" id="GO:0016301">
    <property type="term" value="F:kinase activity"/>
    <property type="evidence" value="ECO:0007669"/>
    <property type="project" value="UniProtKB-KW"/>
</dbReference>
<dbReference type="CDD" id="cd06223">
    <property type="entry name" value="PRTases_typeI"/>
    <property type="match status" value="1"/>
</dbReference>
<evidence type="ECO:0000256" key="9">
    <source>
        <dbReference type="ARBA" id="ARBA00049535"/>
    </source>
</evidence>
<dbReference type="InterPro" id="IPR000836">
    <property type="entry name" value="PRTase_dom"/>
</dbReference>
<evidence type="ECO:0000256" key="3">
    <source>
        <dbReference type="ARBA" id="ARBA00022723"/>
    </source>
</evidence>
<comment type="cofactor">
    <cofactor evidence="12">
        <name>Mg(2+)</name>
        <dbReference type="ChEBI" id="CHEBI:18420"/>
    </cofactor>
    <text evidence="12">Binds 2 Mg(2+) ions per subunit.</text>
</comment>
<evidence type="ECO:0000256" key="7">
    <source>
        <dbReference type="ARBA" id="ARBA00022840"/>
    </source>
</evidence>
<dbReference type="GO" id="GO:0005737">
    <property type="term" value="C:cytoplasm"/>
    <property type="evidence" value="ECO:0007669"/>
    <property type="project" value="UniProtKB-SubCell"/>
</dbReference>
<comment type="pathway">
    <text evidence="1 12">Metabolic intermediate biosynthesis; 5-phospho-alpha-D-ribose 1-diphosphate biosynthesis; 5-phospho-alpha-D-ribose 1-diphosphate from D-ribose 5-phosphate (route I): step 1/1.</text>
</comment>
<dbReference type="GO" id="GO:0009156">
    <property type="term" value="P:ribonucleoside monophosphate biosynthetic process"/>
    <property type="evidence" value="ECO:0007669"/>
    <property type="project" value="InterPro"/>
</dbReference>
<gene>
    <name evidence="12" type="primary">prs</name>
    <name evidence="14" type="ORF">SAMN02745728_00635</name>
</gene>
<dbReference type="GO" id="GO:0006164">
    <property type="term" value="P:purine nucleotide biosynthetic process"/>
    <property type="evidence" value="ECO:0007669"/>
    <property type="project" value="TreeGrafter"/>
</dbReference>
<reference evidence="14 15" key="1">
    <citation type="submission" date="2016-12" db="EMBL/GenBank/DDBJ databases">
        <authorList>
            <person name="Song W.-J."/>
            <person name="Kurnit D.M."/>
        </authorList>
    </citation>
    <scope>NUCLEOTIDE SEQUENCE [LARGE SCALE GENOMIC DNA]</scope>
    <source>
        <strain evidence="14 15">DSM 11393</strain>
    </source>
</reference>
<dbReference type="AlphaFoldDB" id="A0A1M7S9Q2"/>
<comment type="catalytic activity">
    <reaction evidence="9 12">
        <text>D-ribose 5-phosphate + ATP = 5-phospho-alpha-D-ribose 1-diphosphate + AMP + H(+)</text>
        <dbReference type="Rhea" id="RHEA:15609"/>
        <dbReference type="ChEBI" id="CHEBI:15378"/>
        <dbReference type="ChEBI" id="CHEBI:30616"/>
        <dbReference type="ChEBI" id="CHEBI:58017"/>
        <dbReference type="ChEBI" id="CHEBI:78346"/>
        <dbReference type="ChEBI" id="CHEBI:456215"/>
        <dbReference type="EC" id="2.7.6.1"/>
    </reaction>
</comment>
<evidence type="ECO:0000256" key="2">
    <source>
        <dbReference type="ARBA" id="ARBA00022679"/>
    </source>
</evidence>
<dbReference type="EC" id="2.7.6.1" evidence="12"/>
<feature type="binding site" evidence="12">
    <location>
        <position position="218"/>
    </location>
    <ligand>
        <name>D-ribose 5-phosphate</name>
        <dbReference type="ChEBI" id="CHEBI:78346"/>
    </ligand>
</feature>
<dbReference type="Pfam" id="PF13793">
    <property type="entry name" value="Pribosyltran_N"/>
    <property type="match status" value="1"/>
</dbReference>
<evidence type="ECO:0000256" key="8">
    <source>
        <dbReference type="ARBA" id="ARBA00022842"/>
    </source>
</evidence>
<keyword evidence="5 12" id="KW-0547">Nucleotide-binding</keyword>
<proteinExistence type="inferred from homology"/>
<keyword evidence="4 12" id="KW-0545">Nucleotide biosynthesis</keyword>
<evidence type="ECO:0000256" key="5">
    <source>
        <dbReference type="ARBA" id="ARBA00022741"/>
    </source>
</evidence>
<dbReference type="GO" id="GO:0006015">
    <property type="term" value="P:5-phosphoribose 1-diphosphate biosynthetic process"/>
    <property type="evidence" value="ECO:0007669"/>
    <property type="project" value="UniProtKB-UniRule"/>
</dbReference>
<dbReference type="HAMAP" id="MF_00583_B">
    <property type="entry name" value="RibP_PPkinase_B"/>
    <property type="match status" value="1"/>
</dbReference>
<sequence>MHGSLKILTGTSNPVLAQAICTHLGCQLTPVLCDTFSDGEIRIEIQDNVRGDDVFVVQSTCAPVNFNLIQLALMLDALKRASAGRITAVVPYYGYARQDRKVSPRAPISAKMIADFLTTAGMQRLVTVDLHAGQIQGFFDMPVDNLFAQPVLLDYLRSYGSDVVVVSPDAGGVERARSYAKHLGADLAIIDKRRDKPNQAQAMNVIGDVKNKVAFVLDDMIDTAGTMVAASRVLLDKGAKEVVAAATHPVLSGPAIERIADSPFTKVLVTDTVPLGDKLKACPKIQVVSIASILAKAIHNIHTESSVSVLFV</sequence>
<evidence type="ECO:0000256" key="12">
    <source>
        <dbReference type="HAMAP-Rule" id="MF_00583"/>
    </source>
</evidence>
<keyword evidence="15" id="KW-1185">Reference proteome</keyword>
<dbReference type="Gene3D" id="3.40.50.2020">
    <property type="match status" value="2"/>
</dbReference>
<dbReference type="InterPro" id="IPR005946">
    <property type="entry name" value="Rib-P_diPkinase"/>
</dbReference>
<dbReference type="OrthoDB" id="9777067at2"/>
<feature type="binding site" evidence="12">
    <location>
        <begin position="97"/>
        <end position="98"/>
    </location>
    <ligand>
        <name>ATP</name>
        <dbReference type="ChEBI" id="CHEBI:30616"/>
    </ligand>
</feature>
<feature type="binding site" evidence="12">
    <location>
        <position position="131"/>
    </location>
    <ligand>
        <name>Mg(2+)</name>
        <dbReference type="ChEBI" id="CHEBI:18420"/>
    </ligand>
</feature>
<organism evidence="14 15">
    <name type="scientific">Desulfovibrio litoralis DSM 11393</name>
    <dbReference type="NCBI Taxonomy" id="1121455"/>
    <lineage>
        <taxon>Bacteria</taxon>
        <taxon>Pseudomonadati</taxon>
        <taxon>Thermodesulfobacteriota</taxon>
        <taxon>Desulfovibrionia</taxon>
        <taxon>Desulfovibrionales</taxon>
        <taxon>Desulfovibrionaceae</taxon>
        <taxon>Desulfovibrio</taxon>
    </lineage>
</organism>
<dbReference type="NCBIfam" id="TIGR01251">
    <property type="entry name" value="ribP_PPkin"/>
    <property type="match status" value="1"/>
</dbReference>
<dbReference type="PANTHER" id="PTHR10210">
    <property type="entry name" value="RIBOSE-PHOSPHATE DIPHOSPHOKINASE FAMILY MEMBER"/>
    <property type="match status" value="1"/>
</dbReference>
<dbReference type="GO" id="GO:0002189">
    <property type="term" value="C:ribose phosphate diphosphokinase complex"/>
    <property type="evidence" value="ECO:0007669"/>
    <property type="project" value="TreeGrafter"/>
</dbReference>
<dbReference type="RefSeq" id="WP_072696332.1">
    <property type="nucleotide sequence ID" value="NZ_FRDI01000003.1"/>
</dbReference>
<accession>A0A1M7S9Q2</accession>
<dbReference type="InterPro" id="IPR029057">
    <property type="entry name" value="PRTase-like"/>
</dbReference>
<evidence type="ECO:0000259" key="13">
    <source>
        <dbReference type="Pfam" id="PF13793"/>
    </source>
</evidence>
<keyword evidence="12" id="KW-0963">Cytoplasm</keyword>
<feature type="domain" description="Ribose-phosphate pyrophosphokinase N-terminal" evidence="13">
    <location>
        <begin position="5"/>
        <end position="121"/>
    </location>
</feature>
<dbReference type="FunFam" id="3.40.50.2020:FF:000002">
    <property type="entry name" value="Ribose-phosphate pyrophosphokinase"/>
    <property type="match status" value="1"/>
</dbReference>
<comment type="subunit">
    <text evidence="12">Homohexamer.</text>
</comment>
<dbReference type="InterPro" id="IPR029099">
    <property type="entry name" value="Pribosyltran_N"/>
</dbReference>
<dbReference type="SUPFAM" id="SSF53271">
    <property type="entry name" value="PRTase-like"/>
    <property type="match status" value="1"/>
</dbReference>
<keyword evidence="7 12" id="KW-0067">ATP-binding</keyword>
<dbReference type="NCBIfam" id="NF002320">
    <property type="entry name" value="PRK01259.1"/>
    <property type="match status" value="1"/>
</dbReference>
<feature type="binding site" evidence="12">
    <location>
        <begin position="222"/>
        <end position="226"/>
    </location>
    <ligand>
        <name>D-ribose 5-phosphate</name>
        <dbReference type="ChEBI" id="CHEBI:78346"/>
    </ligand>
</feature>
<keyword evidence="6 12" id="KW-0418">Kinase</keyword>
<evidence type="ECO:0000256" key="1">
    <source>
        <dbReference type="ARBA" id="ARBA00004996"/>
    </source>
</evidence>
<comment type="function">
    <text evidence="10 12">Involved in the biosynthesis of the central metabolite phospho-alpha-D-ribosyl-1-pyrophosphate (PRPP) via the transfer of pyrophosphoryl group from ATP to 1-hydroxyl of ribose-5-phosphate (Rib-5-P).</text>
</comment>
<dbReference type="STRING" id="1121455.SAMN02745728_00635"/>
<dbReference type="GO" id="GO:0005524">
    <property type="term" value="F:ATP binding"/>
    <property type="evidence" value="ECO:0007669"/>
    <property type="project" value="UniProtKB-KW"/>
</dbReference>
<dbReference type="Pfam" id="PF14572">
    <property type="entry name" value="Pribosyl_synth"/>
    <property type="match status" value="1"/>
</dbReference>
<dbReference type="SMART" id="SM01400">
    <property type="entry name" value="Pribosyltran_N"/>
    <property type="match status" value="1"/>
</dbReference>
<comment type="similarity">
    <text evidence="11 12">Belongs to the ribose-phosphate pyrophosphokinase family. Class I subfamily.</text>
</comment>
<comment type="subcellular location">
    <subcellularLocation>
        <location evidence="12">Cytoplasm</location>
    </subcellularLocation>
</comment>
<evidence type="ECO:0000256" key="4">
    <source>
        <dbReference type="ARBA" id="ARBA00022727"/>
    </source>
</evidence>
<feature type="binding site" evidence="12">
    <location>
        <position position="194"/>
    </location>
    <ligand>
        <name>D-ribose 5-phosphate</name>
        <dbReference type="ChEBI" id="CHEBI:78346"/>
    </ligand>
</feature>
<evidence type="ECO:0000313" key="14">
    <source>
        <dbReference type="EMBL" id="SHN55125.1"/>
    </source>
</evidence>
<evidence type="ECO:0000256" key="11">
    <source>
        <dbReference type="ARBA" id="ARBA00061444"/>
    </source>
</evidence>
<dbReference type="UniPathway" id="UPA00087">
    <property type="reaction ID" value="UER00172"/>
</dbReference>